<dbReference type="InterPro" id="IPR001586">
    <property type="entry name" value="Beta-lactam_class-C_AS"/>
</dbReference>
<keyword evidence="7" id="KW-0732">Signal</keyword>
<feature type="domain" description="Beta-lactamase-related" evidence="8">
    <location>
        <begin position="33"/>
        <end position="378"/>
    </location>
</feature>
<comment type="similarity">
    <text evidence="2 6">Belongs to the class-C beta-lactamase family.</text>
</comment>
<dbReference type="AlphaFoldDB" id="A0A7W7KJS1"/>
<proteinExistence type="inferred from homology"/>
<dbReference type="RefSeq" id="WP_184590060.1">
    <property type="nucleotide sequence ID" value="NZ_JACHLI010000010.1"/>
</dbReference>
<protein>
    <recommendedName>
        <fullName evidence="3 6">Beta-lactamase</fullName>
        <ecNumber evidence="3 6">3.5.2.6</ecNumber>
    </recommendedName>
</protein>
<dbReference type="InterPro" id="IPR058136">
    <property type="entry name" value="AmpC"/>
</dbReference>
<dbReference type="GO" id="GO:0008800">
    <property type="term" value="F:beta-lactamase activity"/>
    <property type="evidence" value="ECO:0007669"/>
    <property type="project" value="UniProtKB-UniRule"/>
</dbReference>
<evidence type="ECO:0000256" key="6">
    <source>
        <dbReference type="RuleBase" id="RU361140"/>
    </source>
</evidence>
<dbReference type="PROSITE" id="PS00336">
    <property type="entry name" value="BETA_LACTAMASE_C"/>
    <property type="match status" value="1"/>
</dbReference>
<evidence type="ECO:0000259" key="8">
    <source>
        <dbReference type="Pfam" id="PF00144"/>
    </source>
</evidence>
<dbReference type="EC" id="3.5.2.6" evidence="3 6"/>
<reference evidence="9 10" key="1">
    <citation type="submission" date="2020-08" db="EMBL/GenBank/DDBJ databases">
        <title>Functional genomics of gut bacteria from endangered species of beetles.</title>
        <authorList>
            <person name="Carlos-Shanley C."/>
        </authorList>
    </citation>
    <scope>NUCLEOTIDE SEQUENCE [LARGE SCALE GENOMIC DNA]</scope>
    <source>
        <strain evidence="9 10">S00179</strain>
    </source>
</reference>
<dbReference type="EMBL" id="JACHLI010000010">
    <property type="protein sequence ID" value="MBB4864086.1"/>
    <property type="molecule type" value="Genomic_DNA"/>
</dbReference>
<dbReference type="GO" id="GO:0030288">
    <property type="term" value="C:outer membrane-bounded periplasmic space"/>
    <property type="evidence" value="ECO:0007669"/>
    <property type="project" value="InterPro"/>
</dbReference>
<evidence type="ECO:0000313" key="9">
    <source>
        <dbReference type="EMBL" id="MBB4864086.1"/>
    </source>
</evidence>
<dbReference type="Proteomes" id="UP000566995">
    <property type="component" value="Unassembled WGS sequence"/>
</dbReference>
<name>A0A7W7KJS1_PSENT</name>
<evidence type="ECO:0000256" key="7">
    <source>
        <dbReference type="SAM" id="SignalP"/>
    </source>
</evidence>
<dbReference type="NCBIfam" id="NF033085">
    <property type="entry name" value="bla_class_C"/>
    <property type="match status" value="1"/>
</dbReference>
<accession>A0A7W7KJS1</accession>
<dbReference type="GO" id="GO:0017001">
    <property type="term" value="P:antibiotic catabolic process"/>
    <property type="evidence" value="ECO:0007669"/>
    <property type="project" value="InterPro"/>
</dbReference>
<dbReference type="Pfam" id="PF00144">
    <property type="entry name" value="Beta-lactamase"/>
    <property type="match status" value="1"/>
</dbReference>
<dbReference type="Gene3D" id="3.40.710.10">
    <property type="entry name" value="DD-peptidase/beta-lactamase superfamily"/>
    <property type="match status" value="1"/>
</dbReference>
<feature type="chain" id="PRO_5030634907" description="Beta-lactamase" evidence="7">
    <location>
        <begin position="24"/>
        <end position="381"/>
    </location>
</feature>
<evidence type="ECO:0000256" key="1">
    <source>
        <dbReference type="ARBA" id="ARBA00001526"/>
    </source>
</evidence>
<dbReference type="InterPro" id="IPR001466">
    <property type="entry name" value="Beta-lactam-related"/>
</dbReference>
<dbReference type="InterPro" id="IPR050491">
    <property type="entry name" value="AmpC-like"/>
</dbReference>
<keyword evidence="4 6" id="KW-0378">Hydrolase</keyword>
<dbReference type="PANTHER" id="PTHR46825:SF8">
    <property type="entry name" value="BETA-LACTAMASE-RELATED"/>
    <property type="match status" value="1"/>
</dbReference>
<gene>
    <name evidence="9" type="ORF">HNP46_002950</name>
</gene>
<evidence type="ECO:0000256" key="4">
    <source>
        <dbReference type="ARBA" id="ARBA00022801"/>
    </source>
</evidence>
<feature type="signal peptide" evidence="7">
    <location>
        <begin position="1"/>
        <end position="23"/>
    </location>
</feature>
<evidence type="ECO:0000256" key="2">
    <source>
        <dbReference type="ARBA" id="ARBA00007840"/>
    </source>
</evidence>
<evidence type="ECO:0000256" key="5">
    <source>
        <dbReference type="ARBA" id="ARBA00023251"/>
    </source>
</evidence>
<comment type="caution">
    <text evidence="9">The sequence shown here is derived from an EMBL/GenBank/DDBJ whole genome shotgun (WGS) entry which is preliminary data.</text>
</comment>
<evidence type="ECO:0000313" key="10">
    <source>
        <dbReference type="Proteomes" id="UP000566995"/>
    </source>
</evidence>
<comment type="catalytic activity">
    <reaction evidence="1 6">
        <text>a beta-lactam + H2O = a substituted beta-amino acid</text>
        <dbReference type="Rhea" id="RHEA:20401"/>
        <dbReference type="ChEBI" id="CHEBI:15377"/>
        <dbReference type="ChEBI" id="CHEBI:35627"/>
        <dbReference type="ChEBI" id="CHEBI:140347"/>
        <dbReference type="EC" id="3.5.2.6"/>
    </reaction>
</comment>
<dbReference type="GO" id="GO:0046677">
    <property type="term" value="P:response to antibiotic"/>
    <property type="evidence" value="ECO:0007669"/>
    <property type="project" value="UniProtKB-UniRule"/>
</dbReference>
<keyword evidence="5 6" id="KW-0046">Antibiotic resistance</keyword>
<dbReference type="InterPro" id="IPR012338">
    <property type="entry name" value="Beta-lactam/transpept-like"/>
</dbReference>
<sequence length="381" mass="41602">MRRTASFALASLFLASLASLAQAAPADFDAQVRKAAQRVTKDNGIAGLAIGVTDHGQTYFYNFGVASKQSRQPVSSDTLFEIGSVSKTFTATLAGFAQAAGKLKLDDSPTRSMKELRGSALDKVTLVHLATHTAGGFPLQLPEEVKTSRQLTDYYKLWQPQYPAGTRRTYANPSIGLLGLATARALDLPFATAMQRNVFAPMGLSNTHIEVPVTRQAIYAQGYDKNDAPVRVNPDLVADEAYGVKTSSRDLLRYVQVQLGEIKLGAKLQAAVDATRVGYYQVGPMTQDLVWEQYAYPPKLAELQQYNGAQMIQDSQEVKAIRPPLKPQQDVWVNKTGATGGFGAYVAFVPSKQRGIVILANRNYPNEVRVKLAWDILSKLD</sequence>
<dbReference type="SUPFAM" id="SSF56601">
    <property type="entry name" value="beta-lactamase/transpeptidase-like"/>
    <property type="match status" value="1"/>
</dbReference>
<dbReference type="PANTHER" id="PTHR46825">
    <property type="entry name" value="D-ALANYL-D-ALANINE-CARBOXYPEPTIDASE/ENDOPEPTIDASE AMPH"/>
    <property type="match status" value="1"/>
</dbReference>
<organism evidence="9 10">
    <name type="scientific">Pseudomonas nitroreducens</name>
    <dbReference type="NCBI Taxonomy" id="46680"/>
    <lineage>
        <taxon>Bacteria</taxon>
        <taxon>Pseudomonadati</taxon>
        <taxon>Pseudomonadota</taxon>
        <taxon>Gammaproteobacteria</taxon>
        <taxon>Pseudomonadales</taxon>
        <taxon>Pseudomonadaceae</taxon>
        <taxon>Pseudomonas</taxon>
    </lineage>
</organism>
<evidence type="ECO:0000256" key="3">
    <source>
        <dbReference type="ARBA" id="ARBA00012865"/>
    </source>
</evidence>